<name>A0A9E6MHC4_9RICK</name>
<evidence type="ECO:0000313" key="2">
    <source>
        <dbReference type="Proteomes" id="UP000595296"/>
    </source>
</evidence>
<evidence type="ECO:0000313" key="1">
    <source>
        <dbReference type="EMBL" id="QQV74976.1"/>
    </source>
</evidence>
<organism evidence="1 2">
    <name type="scientific">Rickettsia tillamookensis</name>
    <dbReference type="NCBI Taxonomy" id="2761623"/>
    <lineage>
        <taxon>Bacteria</taxon>
        <taxon>Pseudomonadati</taxon>
        <taxon>Pseudomonadota</taxon>
        <taxon>Alphaproteobacteria</taxon>
        <taxon>Rickettsiales</taxon>
        <taxon>Rickettsiaceae</taxon>
        <taxon>Rickettsieae</taxon>
        <taxon>Rickettsia</taxon>
        <taxon>spotted fever group</taxon>
    </lineage>
</organism>
<protein>
    <submittedName>
        <fullName evidence="1">Uncharacterized protein</fullName>
    </submittedName>
</protein>
<reference evidence="1 2" key="1">
    <citation type="journal article" date="2021" name="Int. J. Syst. Evol. Microbiol.">
        <title>Characterization of a novel transitional group Rickettsia species (Rickettsia tillamookensis sp. nov.) from the western black-legged tick, Ixodes pacificus.</title>
        <authorList>
            <person name="Gauthier D.T."/>
            <person name="Karpathy S.E."/>
            <person name="Grizzard S.L."/>
            <person name="Batra D."/>
            <person name="Rowe L.A."/>
            <person name="Paddock C.D."/>
        </authorList>
    </citation>
    <scope>NUCLEOTIDE SEQUENCE [LARGE SCALE GENOMIC DNA]</scope>
    <source>
        <strain evidence="1 2">Tillamook 23</strain>
    </source>
</reference>
<accession>A0A9E6MHC4</accession>
<sequence length="110" mass="12449">MTPNGFSAPRKALLHGLVFPSLRGNYEVIDEAIQLKILIYRIFLLFFLDYHVASLLAMTVQISTQAMPARNDDSVLIQQGLQNEKEIHFLNYVFSVCSNTVCPINCDRTS</sequence>
<gene>
    <name evidence="1" type="ORF">H6P87_00519</name>
</gene>
<dbReference type="Proteomes" id="UP000595296">
    <property type="component" value="Chromosome"/>
</dbReference>
<dbReference type="EMBL" id="CP060138">
    <property type="protein sequence ID" value="QQV74976.1"/>
    <property type="molecule type" value="Genomic_DNA"/>
</dbReference>
<proteinExistence type="predicted"/>
<keyword evidence="2" id="KW-1185">Reference proteome</keyword>